<dbReference type="InterPro" id="IPR011083">
    <property type="entry name" value="Phage_tail_collar_dom"/>
</dbReference>
<dbReference type="EMBL" id="DAATAE010000001">
    <property type="protein sequence ID" value="HAE7750070.1"/>
    <property type="molecule type" value="Genomic_DNA"/>
</dbReference>
<dbReference type="SUPFAM" id="SSF88874">
    <property type="entry name" value="Receptor-binding domain of short tail fibre protein gp12"/>
    <property type="match status" value="1"/>
</dbReference>
<gene>
    <name evidence="2" type="ORF">GNB32_000342</name>
</gene>
<reference evidence="2" key="2">
    <citation type="submission" date="2018-07" db="EMBL/GenBank/DDBJ databases">
        <authorList>
            <consortium name="NCBI Pathogen Detection Project"/>
        </authorList>
    </citation>
    <scope>NUCLEOTIDE SEQUENCE</scope>
    <source>
        <strain evidence="2">ILBSalm5516149</strain>
    </source>
</reference>
<comment type="caution">
    <text evidence="2">The sequence shown here is derived from an EMBL/GenBank/DDBJ whole genome shotgun (WGS) entry which is preliminary data.</text>
</comment>
<evidence type="ECO:0000313" key="2">
    <source>
        <dbReference type="EMBL" id="HAE7750070.1"/>
    </source>
</evidence>
<evidence type="ECO:0000259" key="1">
    <source>
        <dbReference type="Pfam" id="PF07484"/>
    </source>
</evidence>
<name>A0A736QK79_SALEN</name>
<dbReference type="PANTHER" id="PTHR35191:SF1">
    <property type="entry name" value="PROPHAGE SIDE TAIL FIBER PROTEIN HOMOLOG STFQ-RELATED"/>
    <property type="match status" value="1"/>
</dbReference>
<dbReference type="InterPro" id="IPR037053">
    <property type="entry name" value="Phage_tail_collar_dom_sf"/>
</dbReference>
<dbReference type="InterPro" id="IPR051934">
    <property type="entry name" value="Phage_Tail_Fiber_Structural"/>
</dbReference>
<reference evidence="2" key="1">
    <citation type="journal article" date="2018" name="Genome Biol.">
        <title>SKESA: strategic k-mer extension for scrupulous assemblies.</title>
        <authorList>
            <person name="Souvorov A."/>
            <person name="Agarwala R."/>
            <person name="Lipman D.J."/>
        </authorList>
    </citation>
    <scope>NUCLEOTIDE SEQUENCE</scope>
    <source>
        <strain evidence="2">ILBSalm5516149</strain>
    </source>
</reference>
<dbReference type="Gene3D" id="3.90.1340.10">
    <property type="entry name" value="Phage tail collar domain"/>
    <property type="match status" value="1"/>
</dbReference>
<dbReference type="PANTHER" id="PTHR35191">
    <property type="entry name" value="PROPHAGE SIDE TAIL FIBER PROTEIN HOMOLOG STFQ-RELATED"/>
    <property type="match status" value="1"/>
</dbReference>
<dbReference type="Pfam" id="PF07484">
    <property type="entry name" value="Collar"/>
    <property type="match status" value="1"/>
</dbReference>
<feature type="domain" description="Phage tail collar" evidence="1">
    <location>
        <begin position="260"/>
        <end position="308"/>
    </location>
</feature>
<protein>
    <submittedName>
        <fullName evidence="2">Tail fiber protein</fullName>
    </submittedName>
</protein>
<dbReference type="AlphaFoldDB" id="A0A736QK79"/>
<organism evidence="2">
    <name type="scientific">Salmonella enteritidis</name>
    <dbReference type="NCBI Taxonomy" id="149539"/>
    <lineage>
        <taxon>Bacteria</taxon>
        <taxon>Pseudomonadati</taxon>
        <taxon>Pseudomonadota</taxon>
        <taxon>Gammaproteobacteria</taxon>
        <taxon>Enterobacterales</taxon>
        <taxon>Enterobacteriaceae</taxon>
        <taxon>Salmonella</taxon>
    </lineage>
</organism>
<accession>A0A736QK79</accession>
<sequence>MILGFGNNIVSALAGDITTVQTDIPVMPGTGVKFAKLLSADFENKSNTQHVYAKITLTDKKESAFEICHLVSVSGDVLNVIRGQEGTTPKGWYLNDVVANFATRGSENHFVQISQLQSGHYVAGVAGGTANSLTLELPAAFFVNGGAEWTLRAPLIVFPVQNNTGAATLQLTLGGRVLGKFPLLKGNKSQLVAGDILKNVPLVCILDNTKAYFSVLNPSDIYLGSRYLQKENNLSDIPDKQQALVNLGLSGVVANLYPVGAPIPWPSDALPDGGYAFMYGQAFDKSAYPLLARAHPSGIIPDMRGWTIKGKPAGRAVLSQEMDGNKAHGHTARALETDLGTKTTSHFDYGTKTTSEDGEHVHEFGGRVWSYWGDSNHLSLHVGSGEWTKAGGRHVHTINIGGHVHTVWIGPHGHVVIVDQDGNPETTVKNIAFNYIVRLA</sequence>
<proteinExistence type="predicted"/>